<dbReference type="PROSITE" id="PS01124">
    <property type="entry name" value="HTH_ARAC_FAMILY_2"/>
    <property type="match status" value="1"/>
</dbReference>
<dbReference type="Pfam" id="PF12833">
    <property type="entry name" value="HTH_18"/>
    <property type="match status" value="1"/>
</dbReference>
<dbReference type="GO" id="GO:0003700">
    <property type="term" value="F:DNA-binding transcription factor activity"/>
    <property type="evidence" value="ECO:0007669"/>
    <property type="project" value="InterPro"/>
</dbReference>
<gene>
    <name evidence="5" type="ORF">HMPREF1090_00219</name>
</gene>
<dbReference type="InterPro" id="IPR018060">
    <property type="entry name" value="HTH_AraC"/>
</dbReference>
<evidence type="ECO:0000256" key="1">
    <source>
        <dbReference type="ARBA" id="ARBA00023015"/>
    </source>
</evidence>
<dbReference type="RefSeq" id="WP_002586068.1">
    <property type="nucleotide sequence ID" value="NZ_KB850976.1"/>
</dbReference>
<dbReference type="Proteomes" id="UP000013085">
    <property type="component" value="Unassembled WGS sequence"/>
</dbReference>
<feature type="domain" description="HTH araC/xylS-type" evidence="4">
    <location>
        <begin position="8"/>
        <end position="106"/>
    </location>
</feature>
<protein>
    <recommendedName>
        <fullName evidence="4">HTH araC/xylS-type domain-containing protein</fullName>
    </recommendedName>
</protein>
<evidence type="ECO:0000313" key="6">
    <source>
        <dbReference type="Proteomes" id="UP000013085"/>
    </source>
</evidence>
<keyword evidence="3" id="KW-0804">Transcription</keyword>
<dbReference type="PANTHER" id="PTHR47504:SF5">
    <property type="entry name" value="RIGHT ORIGIN-BINDING PROTEIN"/>
    <property type="match status" value="1"/>
</dbReference>
<evidence type="ECO:0000256" key="2">
    <source>
        <dbReference type="ARBA" id="ARBA00023125"/>
    </source>
</evidence>
<dbReference type="InterPro" id="IPR020449">
    <property type="entry name" value="Tscrpt_reg_AraC-type_HTH"/>
</dbReference>
<evidence type="ECO:0000256" key="3">
    <source>
        <dbReference type="ARBA" id="ARBA00023163"/>
    </source>
</evidence>
<dbReference type="PANTHER" id="PTHR47504">
    <property type="entry name" value="RIGHT ORIGIN-BINDING PROTEIN"/>
    <property type="match status" value="1"/>
</dbReference>
<sequence>MNNNAVVKKVVDYIETHIDEDLPLDKIANELNYSKFYIARIFTEETKCTIYKYIQGRRLTLAAQKLVETEQSIVEIAYEAHYDSQQAFTLAFKQFYGCTPKIYRKNGVFWPKQSEISMMGSLGGYTLLYYLAGGKLAA</sequence>
<name>A0A0E2HGU1_9FIRM</name>
<dbReference type="InterPro" id="IPR009057">
    <property type="entry name" value="Homeodomain-like_sf"/>
</dbReference>
<organism evidence="5 6">
    <name type="scientific">[Clostridium] clostridioforme 90A8</name>
    <dbReference type="NCBI Taxonomy" id="999408"/>
    <lineage>
        <taxon>Bacteria</taxon>
        <taxon>Bacillati</taxon>
        <taxon>Bacillota</taxon>
        <taxon>Clostridia</taxon>
        <taxon>Lachnospirales</taxon>
        <taxon>Lachnospiraceae</taxon>
        <taxon>Enterocloster</taxon>
    </lineage>
</organism>
<dbReference type="HOGENOM" id="CLU_000445_81_14_9"/>
<dbReference type="InterPro" id="IPR050959">
    <property type="entry name" value="MarA-like"/>
</dbReference>
<comment type="caution">
    <text evidence="5">The sequence shown here is derived from an EMBL/GenBank/DDBJ whole genome shotgun (WGS) entry which is preliminary data.</text>
</comment>
<reference evidence="5 6" key="1">
    <citation type="submission" date="2013-01" db="EMBL/GenBank/DDBJ databases">
        <title>The Genome Sequence of Clostridium clostridioforme 90A8.</title>
        <authorList>
            <consortium name="The Broad Institute Genome Sequencing Platform"/>
            <person name="Earl A."/>
            <person name="Ward D."/>
            <person name="Feldgarden M."/>
            <person name="Gevers D."/>
            <person name="Courvalin P."/>
            <person name="Lambert T."/>
            <person name="Walker B."/>
            <person name="Young S.K."/>
            <person name="Zeng Q."/>
            <person name="Gargeya S."/>
            <person name="Fitzgerald M."/>
            <person name="Haas B."/>
            <person name="Abouelleil A."/>
            <person name="Alvarado L."/>
            <person name="Arachchi H.M."/>
            <person name="Berlin A.M."/>
            <person name="Chapman S.B."/>
            <person name="Dewar J."/>
            <person name="Goldberg J."/>
            <person name="Griggs A."/>
            <person name="Gujja S."/>
            <person name="Hansen M."/>
            <person name="Howarth C."/>
            <person name="Imamovic A."/>
            <person name="Larimer J."/>
            <person name="McCowan C."/>
            <person name="Murphy C."/>
            <person name="Neiman D."/>
            <person name="Pearson M."/>
            <person name="Priest M."/>
            <person name="Roberts A."/>
            <person name="Saif S."/>
            <person name="Shea T."/>
            <person name="Sisk P."/>
            <person name="Sykes S."/>
            <person name="Wortman J."/>
            <person name="Nusbaum C."/>
            <person name="Birren B."/>
        </authorList>
    </citation>
    <scope>NUCLEOTIDE SEQUENCE [LARGE SCALE GENOMIC DNA]</scope>
    <source>
        <strain evidence="5 6">90A8</strain>
    </source>
</reference>
<proteinExistence type="predicted"/>
<evidence type="ECO:0000259" key="4">
    <source>
        <dbReference type="PROSITE" id="PS01124"/>
    </source>
</evidence>
<keyword evidence="2" id="KW-0238">DNA-binding</keyword>
<dbReference type="Gene3D" id="1.10.10.60">
    <property type="entry name" value="Homeodomain-like"/>
    <property type="match status" value="2"/>
</dbReference>
<dbReference type="AlphaFoldDB" id="A0A0E2HGU1"/>
<accession>A0A0E2HGU1</accession>
<dbReference type="PATRIC" id="fig|999408.3.peg.233"/>
<dbReference type="SUPFAM" id="SSF46689">
    <property type="entry name" value="Homeodomain-like"/>
    <property type="match status" value="2"/>
</dbReference>
<dbReference type="EMBL" id="AGYR01000001">
    <property type="protein sequence ID" value="ENZ20284.1"/>
    <property type="molecule type" value="Genomic_DNA"/>
</dbReference>
<dbReference type="PRINTS" id="PR00032">
    <property type="entry name" value="HTHARAC"/>
</dbReference>
<keyword evidence="1" id="KW-0805">Transcription regulation</keyword>
<dbReference type="GO" id="GO:0043565">
    <property type="term" value="F:sequence-specific DNA binding"/>
    <property type="evidence" value="ECO:0007669"/>
    <property type="project" value="InterPro"/>
</dbReference>
<dbReference type="SMART" id="SM00342">
    <property type="entry name" value="HTH_ARAC"/>
    <property type="match status" value="1"/>
</dbReference>
<evidence type="ECO:0000313" key="5">
    <source>
        <dbReference type="EMBL" id="ENZ20284.1"/>
    </source>
</evidence>